<dbReference type="Proteomes" id="UP001565471">
    <property type="component" value="Unassembled WGS sequence"/>
</dbReference>
<name>A0ABV4FE15_BRAEL</name>
<organism evidence="1 2">
    <name type="scientific">Bradyrhizobium elkanii</name>
    <dbReference type="NCBI Taxonomy" id="29448"/>
    <lineage>
        <taxon>Bacteria</taxon>
        <taxon>Pseudomonadati</taxon>
        <taxon>Pseudomonadota</taxon>
        <taxon>Alphaproteobacteria</taxon>
        <taxon>Hyphomicrobiales</taxon>
        <taxon>Nitrobacteraceae</taxon>
        <taxon>Bradyrhizobium</taxon>
    </lineage>
</organism>
<protein>
    <submittedName>
        <fullName evidence="1">Uncharacterized protein</fullName>
    </submittedName>
</protein>
<accession>A0ABV4FE15</accession>
<keyword evidence="2" id="KW-1185">Reference proteome</keyword>
<comment type="caution">
    <text evidence="1">The sequence shown here is derived from an EMBL/GenBank/DDBJ whole genome shotgun (WGS) entry which is preliminary data.</text>
</comment>
<reference evidence="1 2" key="1">
    <citation type="submission" date="2024-07" db="EMBL/GenBank/DDBJ databases">
        <title>Genomic Encyclopedia of Type Strains, Phase V (KMG-V): Genome sequencing to study the core and pangenomes of soil and plant-associated prokaryotes.</title>
        <authorList>
            <person name="Whitman W."/>
        </authorList>
    </citation>
    <scope>NUCLEOTIDE SEQUENCE [LARGE SCALE GENOMIC DNA]</scope>
    <source>
        <strain evidence="1 2">USDA 415</strain>
    </source>
</reference>
<dbReference type="EMBL" id="JBGBZA010000002">
    <property type="protein sequence ID" value="MEY9321108.1"/>
    <property type="molecule type" value="Genomic_DNA"/>
</dbReference>
<evidence type="ECO:0000313" key="1">
    <source>
        <dbReference type="EMBL" id="MEY9321108.1"/>
    </source>
</evidence>
<proteinExistence type="predicted"/>
<gene>
    <name evidence="1" type="ORF">ABIF29_007907</name>
</gene>
<evidence type="ECO:0000313" key="2">
    <source>
        <dbReference type="Proteomes" id="UP001565471"/>
    </source>
</evidence>
<sequence length="104" mass="11345">MSQVNRNANIIDPLFHPVSHYNSPGDVLHDARLSTDEKRVPPRAINGPSLLRGIAFALPATPEWIDVELGARLFQAFDRAADRLFRGAEGGRFGCAGAGTREHP</sequence>